<dbReference type="Pfam" id="PF13807">
    <property type="entry name" value="GNVR"/>
    <property type="match status" value="1"/>
</dbReference>
<gene>
    <name evidence="21" type="ORF">ENV62_09915</name>
</gene>
<keyword evidence="5" id="KW-1003">Cell membrane</keyword>
<name>A0A7C3WSP3_9BACT</name>
<comment type="caution">
    <text evidence="21">The sequence shown here is derived from an EMBL/GenBank/DDBJ whole genome shotgun (WGS) entry which is preliminary data.</text>
</comment>
<dbReference type="EC" id="2.7.10.2" evidence="4"/>
<evidence type="ECO:0000256" key="6">
    <source>
        <dbReference type="ARBA" id="ARBA00022519"/>
    </source>
</evidence>
<comment type="catalytic activity">
    <reaction evidence="15">
        <text>L-tyrosyl-[protein] + ATP = O-phospho-L-tyrosyl-[protein] + ADP + H(+)</text>
        <dbReference type="Rhea" id="RHEA:10596"/>
        <dbReference type="Rhea" id="RHEA-COMP:10136"/>
        <dbReference type="Rhea" id="RHEA-COMP:20101"/>
        <dbReference type="ChEBI" id="CHEBI:15378"/>
        <dbReference type="ChEBI" id="CHEBI:30616"/>
        <dbReference type="ChEBI" id="CHEBI:46858"/>
        <dbReference type="ChEBI" id="CHEBI:61978"/>
        <dbReference type="ChEBI" id="CHEBI:456216"/>
        <dbReference type="EC" id="2.7.10.2"/>
    </reaction>
</comment>
<evidence type="ECO:0000256" key="16">
    <source>
        <dbReference type="SAM" id="Coils"/>
    </source>
</evidence>
<feature type="transmembrane region" description="Helical" evidence="17">
    <location>
        <begin position="47"/>
        <end position="70"/>
    </location>
</feature>
<dbReference type="PANTHER" id="PTHR32309:SF13">
    <property type="entry name" value="FERRIC ENTEROBACTIN TRANSPORT PROTEIN FEPE"/>
    <property type="match status" value="1"/>
</dbReference>
<dbReference type="AlphaFoldDB" id="A0A7C3WSP3"/>
<evidence type="ECO:0000256" key="17">
    <source>
        <dbReference type="SAM" id="Phobius"/>
    </source>
</evidence>
<keyword evidence="14" id="KW-0829">Tyrosine-protein kinase</keyword>
<evidence type="ECO:0000256" key="12">
    <source>
        <dbReference type="ARBA" id="ARBA00022989"/>
    </source>
</evidence>
<comment type="similarity">
    <text evidence="2">Belongs to the CpsD/CapB family.</text>
</comment>
<evidence type="ECO:0000256" key="2">
    <source>
        <dbReference type="ARBA" id="ARBA00007316"/>
    </source>
</evidence>
<evidence type="ECO:0000259" key="19">
    <source>
        <dbReference type="Pfam" id="PF13614"/>
    </source>
</evidence>
<evidence type="ECO:0000256" key="15">
    <source>
        <dbReference type="ARBA" id="ARBA00051245"/>
    </source>
</evidence>
<dbReference type="EMBL" id="DTHB01000053">
    <property type="protein sequence ID" value="HGB15535.1"/>
    <property type="molecule type" value="Genomic_DNA"/>
</dbReference>
<dbReference type="GO" id="GO:0005524">
    <property type="term" value="F:ATP binding"/>
    <property type="evidence" value="ECO:0007669"/>
    <property type="project" value="UniProtKB-KW"/>
</dbReference>
<keyword evidence="6" id="KW-0997">Cell inner membrane</keyword>
<protein>
    <recommendedName>
        <fullName evidence="4">non-specific protein-tyrosine kinase</fullName>
        <ecNumber evidence="4">2.7.10.2</ecNumber>
    </recommendedName>
</protein>
<dbReference type="InterPro" id="IPR025669">
    <property type="entry name" value="AAA_dom"/>
</dbReference>
<dbReference type="GO" id="GO:0004715">
    <property type="term" value="F:non-membrane spanning protein tyrosine kinase activity"/>
    <property type="evidence" value="ECO:0007669"/>
    <property type="project" value="UniProtKB-EC"/>
</dbReference>
<evidence type="ECO:0000256" key="9">
    <source>
        <dbReference type="ARBA" id="ARBA00022741"/>
    </source>
</evidence>
<keyword evidence="16" id="KW-0175">Coiled coil</keyword>
<accession>A0A7C3WSP3</accession>
<keyword evidence="13 17" id="KW-0472">Membrane</keyword>
<dbReference type="InterPro" id="IPR032807">
    <property type="entry name" value="GNVR"/>
</dbReference>
<dbReference type="InterPro" id="IPR005702">
    <property type="entry name" value="Wzc-like_C"/>
</dbReference>
<feature type="domain" description="AAA" evidence="19">
    <location>
        <begin position="567"/>
        <end position="682"/>
    </location>
</feature>
<keyword evidence="10 21" id="KW-0418">Kinase</keyword>
<dbReference type="InterPro" id="IPR050445">
    <property type="entry name" value="Bact_polysacc_biosynth/exp"/>
</dbReference>
<evidence type="ECO:0000256" key="7">
    <source>
        <dbReference type="ARBA" id="ARBA00022679"/>
    </source>
</evidence>
<evidence type="ECO:0000256" key="11">
    <source>
        <dbReference type="ARBA" id="ARBA00022840"/>
    </source>
</evidence>
<feature type="domain" description="Polysaccharide chain length determinant N-terminal" evidence="18">
    <location>
        <begin position="32"/>
        <end position="123"/>
    </location>
</feature>
<proteinExistence type="inferred from homology"/>
<evidence type="ECO:0000256" key="1">
    <source>
        <dbReference type="ARBA" id="ARBA00004429"/>
    </source>
</evidence>
<sequence>MLQNQYSPVAVPPPGALQNWQSDPVELTRGGVSLRDCLHILRKRKRWLIGVMLGVVLLTVAVVFLMTPIYRATVLLQITQDSPLGQSNEFDLLSALKGGQELTKFQETQVKILESRSLAWRIIEALNLKDHEDFKYLGESDPPPSPEKLKEDLLDLFQKKLDIKPVKDSYLVEVAFKASDQTLAQKVANAVAREYIQLAIDRRSESFSLVKEWLEKQLQQLAGRVQDSQQKLYEFGQKSGFFALEDKDNVIIQKYIELNGLLTKAQSERLAKEAQYRQIEEKGAESPLITNNPLIMALRQELVAQTAKDARLRKIYLPGHPEMQAEAAKLQELRARLQNEVRRLQDAIKADFEAARRTEILLSEAYEAQKDRMVHLQRDLIDFQILKRDAQTTEHLYQALLARMKETTIASTMVASNVAVIDPADLPAEPYLPKKGLFLGLSGVIGLFLGLGAAFLAEYLDDSLKTTEEVERVCQLPSLGVVPSVSAEKASGRFLPSASRWAQLIPLIPNRVNDLSGNGEGAGLLLLEKPRSIVSEAIRNIRTSLLLSAPGRPPRAVLFTSPNPQEGKSTLASNLAVSLALVGRKVVLLDGDLRRPKLHRVFQTSAQPGLTTFLTGSVDWEGVIQPTQVPNLWLIPSGPLPPNPVELLNSEAFKGLVEKLCQDYQHVLIDAPPALGFADARVISPLVDGVVVIIKHNSTPREAGRLTCRLSTEIHASVLGVILNQVNTNGRRDEYYYHPKYYSGYFAEEEDGLPGKDDAGKTPAEFQGY</sequence>
<evidence type="ECO:0000256" key="13">
    <source>
        <dbReference type="ARBA" id="ARBA00023136"/>
    </source>
</evidence>
<dbReference type="NCBIfam" id="TIGR01007">
    <property type="entry name" value="eps_fam"/>
    <property type="match status" value="1"/>
</dbReference>
<evidence type="ECO:0000259" key="20">
    <source>
        <dbReference type="Pfam" id="PF13807"/>
    </source>
</evidence>
<dbReference type="InterPro" id="IPR003856">
    <property type="entry name" value="LPS_length_determ_N"/>
</dbReference>
<evidence type="ECO:0000256" key="5">
    <source>
        <dbReference type="ARBA" id="ARBA00022475"/>
    </source>
</evidence>
<dbReference type="Gene3D" id="3.40.50.300">
    <property type="entry name" value="P-loop containing nucleotide triphosphate hydrolases"/>
    <property type="match status" value="1"/>
</dbReference>
<reference evidence="21" key="1">
    <citation type="journal article" date="2020" name="mSystems">
        <title>Genome- and Community-Level Interaction Insights into Carbon Utilization and Element Cycling Functions of Hydrothermarchaeota in Hydrothermal Sediment.</title>
        <authorList>
            <person name="Zhou Z."/>
            <person name="Liu Y."/>
            <person name="Xu W."/>
            <person name="Pan J."/>
            <person name="Luo Z.H."/>
            <person name="Li M."/>
        </authorList>
    </citation>
    <scope>NUCLEOTIDE SEQUENCE [LARGE SCALE GENOMIC DNA]</scope>
    <source>
        <strain evidence="21">SpSt-776</strain>
    </source>
</reference>
<dbReference type="GO" id="GO:0005886">
    <property type="term" value="C:plasma membrane"/>
    <property type="evidence" value="ECO:0007669"/>
    <property type="project" value="UniProtKB-SubCell"/>
</dbReference>
<keyword evidence="7 21" id="KW-0808">Transferase</keyword>
<dbReference type="InterPro" id="IPR027417">
    <property type="entry name" value="P-loop_NTPase"/>
</dbReference>
<evidence type="ECO:0000259" key="18">
    <source>
        <dbReference type="Pfam" id="PF02706"/>
    </source>
</evidence>
<evidence type="ECO:0000256" key="4">
    <source>
        <dbReference type="ARBA" id="ARBA00011903"/>
    </source>
</evidence>
<keyword evidence="9" id="KW-0547">Nucleotide-binding</keyword>
<keyword evidence="11" id="KW-0067">ATP-binding</keyword>
<comment type="similarity">
    <text evidence="3">Belongs to the etk/wzc family.</text>
</comment>
<evidence type="ECO:0000256" key="3">
    <source>
        <dbReference type="ARBA" id="ARBA00008883"/>
    </source>
</evidence>
<evidence type="ECO:0000256" key="8">
    <source>
        <dbReference type="ARBA" id="ARBA00022692"/>
    </source>
</evidence>
<comment type="subcellular location">
    <subcellularLocation>
        <location evidence="1">Cell inner membrane</location>
        <topology evidence="1">Multi-pass membrane protein</topology>
    </subcellularLocation>
</comment>
<dbReference type="SUPFAM" id="SSF52540">
    <property type="entry name" value="P-loop containing nucleoside triphosphate hydrolases"/>
    <property type="match status" value="1"/>
</dbReference>
<dbReference type="CDD" id="cd05387">
    <property type="entry name" value="BY-kinase"/>
    <property type="match status" value="1"/>
</dbReference>
<feature type="domain" description="Tyrosine-protein kinase G-rich" evidence="20">
    <location>
        <begin position="386"/>
        <end position="456"/>
    </location>
</feature>
<dbReference type="Pfam" id="PF13614">
    <property type="entry name" value="AAA_31"/>
    <property type="match status" value="1"/>
</dbReference>
<dbReference type="Pfam" id="PF02706">
    <property type="entry name" value="Wzz"/>
    <property type="match status" value="1"/>
</dbReference>
<evidence type="ECO:0000256" key="14">
    <source>
        <dbReference type="ARBA" id="ARBA00023137"/>
    </source>
</evidence>
<evidence type="ECO:0000256" key="10">
    <source>
        <dbReference type="ARBA" id="ARBA00022777"/>
    </source>
</evidence>
<keyword evidence="12 17" id="KW-1133">Transmembrane helix</keyword>
<organism evidence="21">
    <name type="scientific">Desulfobacca acetoxidans</name>
    <dbReference type="NCBI Taxonomy" id="60893"/>
    <lineage>
        <taxon>Bacteria</taxon>
        <taxon>Pseudomonadati</taxon>
        <taxon>Thermodesulfobacteriota</taxon>
        <taxon>Desulfobaccia</taxon>
        <taxon>Desulfobaccales</taxon>
        <taxon>Desulfobaccaceae</taxon>
        <taxon>Desulfobacca</taxon>
    </lineage>
</organism>
<feature type="coiled-coil region" evidence="16">
    <location>
        <begin position="320"/>
        <end position="354"/>
    </location>
</feature>
<evidence type="ECO:0000313" key="21">
    <source>
        <dbReference type="EMBL" id="HGB15535.1"/>
    </source>
</evidence>
<keyword evidence="8 17" id="KW-0812">Transmembrane</keyword>
<dbReference type="PANTHER" id="PTHR32309">
    <property type="entry name" value="TYROSINE-PROTEIN KINASE"/>
    <property type="match status" value="1"/>
</dbReference>